<feature type="compositionally biased region" description="Basic and acidic residues" evidence="1">
    <location>
        <begin position="41"/>
        <end position="51"/>
    </location>
</feature>
<gene>
    <name evidence="2" type="ORF">KC01_LOCUS2610</name>
</gene>
<reference evidence="2 3" key="1">
    <citation type="submission" date="2024-04" db="EMBL/GenBank/DDBJ databases">
        <authorList>
            <person name="Waldvogel A.-M."/>
            <person name="Schoenle A."/>
        </authorList>
    </citation>
    <scope>NUCLEOTIDE SEQUENCE [LARGE SCALE GENOMIC DNA]</scope>
</reference>
<evidence type="ECO:0000313" key="2">
    <source>
        <dbReference type="EMBL" id="CAL1570285.1"/>
    </source>
</evidence>
<evidence type="ECO:0000256" key="1">
    <source>
        <dbReference type="SAM" id="MobiDB-lite"/>
    </source>
</evidence>
<name>A0AAV2J349_KNICA</name>
<organism evidence="2 3">
    <name type="scientific">Knipowitschia caucasica</name>
    <name type="common">Caucasian dwarf goby</name>
    <name type="synonym">Pomatoschistus caucasicus</name>
    <dbReference type="NCBI Taxonomy" id="637954"/>
    <lineage>
        <taxon>Eukaryota</taxon>
        <taxon>Metazoa</taxon>
        <taxon>Chordata</taxon>
        <taxon>Craniata</taxon>
        <taxon>Vertebrata</taxon>
        <taxon>Euteleostomi</taxon>
        <taxon>Actinopterygii</taxon>
        <taxon>Neopterygii</taxon>
        <taxon>Teleostei</taxon>
        <taxon>Neoteleostei</taxon>
        <taxon>Acanthomorphata</taxon>
        <taxon>Gobiaria</taxon>
        <taxon>Gobiiformes</taxon>
        <taxon>Gobioidei</taxon>
        <taxon>Gobiidae</taxon>
        <taxon>Gobiinae</taxon>
        <taxon>Knipowitschia</taxon>
    </lineage>
</organism>
<accession>A0AAV2J349</accession>
<protein>
    <submittedName>
        <fullName evidence="2">Uncharacterized protein</fullName>
    </submittedName>
</protein>
<feature type="compositionally biased region" description="Polar residues" evidence="1">
    <location>
        <begin position="52"/>
        <end position="69"/>
    </location>
</feature>
<evidence type="ECO:0000313" key="3">
    <source>
        <dbReference type="Proteomes" id="UP001497482"/>
    </source>
</evidence>
<feature type="region of interest" description="Disordered" evidence="1">
    <location>
        <begin position="1"/>
        <end position="83"/>
    </location>
</feature>
<dbReference type="Proteomes" id="UP001497482">
    <property type="component" value="Chromosome 10"/>
</dbReference>
<dbReference type="EMBL" id="OZ035832">
    <property type="protein sequence ID" value="CAL1570285.1"/>
    <property type="molecule type" value="Genomic_DNA"/>
</dbReference>
<feature type="compositionally biased region" description="Basic and acidic residues" evidence="1">
    <location>
        <begin position="24"/>
        <end position="34"/>
    </location>
</feature>
<keyword evidence="3" id="KW-1185">Reference proteome</keyword>
<dbReference type="AlphaFoldDB" id="A0AAV2J349"/>
<proteinExistence type="predicted"/>
<sequence>MGIKERTSSNKQSWHRSRGAAPEPRTRQSPEHARAQNTPEPRTRQSPEHARAQNTTEPRTRQSADQSTDYETHGAAANVMIAS</sequence>